<organism evidence="5 6">
    <name type="scientific">Allonocardiopsis opalescens</name>
    <dbReference type="NCBI Taxonomy" id="1144618"/>
    <lineage>
        <taxon>Bacteria</taxon>
        <taxon>Bacillati</taxon>
        <taxon>Actinomycetota</taxon>
        <taxon>Actinomycetes</taxon>
        <taxon>Streptosporangiales</taxon>
        <taxon>Allonocardiopsis</taxon>
    </lineage>
</organism>
<dbReference type="OrthoDB" id="5503950at2"/>
<dbReference type="GO" id="GO:0019433">
    <property type="term" value="P:triglyceride catabolic process"/>
    <property type="evidence" value="ECO:0007669"/>
    <property type="project" value="TreeGrafter"/>
</dbReference>
<dbReference type="PANTHER" id="PTHR37981">
    <property type="entry name" value="LIPASE 2"/>
    <property type="match status" value="1"/>
</dbReference>
<name>A0A2T0QCI8_9ACTN</name>
<accession>A0A2T0QCI8</accession>
<feature type="domain" description="SGNH hydrolase-type esterase" evidence="4">
    <location>
        <begin position="69"/>
        <end position="321"/>
    </location>
</feature>
<evidence type="ECO:0000256" key="3">
    <source>
        <dbReference type="SAM" id="Phobius"/>
    </source>
</evidence>
<dbReference type="Gene3D" id="3.40.50.1110">
    <property type="entry name" value="SGNH hydrolase"/>
    <property type="match status" value="1"/>
</dbReference>
<keyword evidence="2" id="KW-1015">Disulfide bond</keyword>
<evidence type="ECO:0000313" key="6">
    <source>
        <dbReference type="Proteomes" id="UP000237846"/>
    </source>
</evidence>
<dbReference type="RefSeq" id="WP_106237762.1">
    <property type="nucleotide sequence ID" value="NZ_PVZC01000001.1"/>
</dbReference>
<sequence>MRLPGLGMRVYVIAGASVALVLALVAVLLTLPGEAPVLRPPEPEASGSPPDWRIELAPAEAAVWGGYLALGDSYSSGDGADSYAPGTARDGGCWRSDNAYPHRVAEVHAFAGGLGFWACSGQRGQGMLDQLGGADSQLDRLEAGTSLVTLGVGGNDLGFVPVLRTCMVRLPFVDADACAAQEAEIIERMDVLDGVLAEILAVVAERAPDARVLLVGYPRLFPPEPEGWYYTLPPEDQRWMNTMAAEFNERLRAAARRADELRTSGDGVGSVEFVDTYDAFDGHEVGTDEPWLNGVVLASREEGGITVDRSSFHPNAVGHRIVGQVISAQVELGPGRPLLVSRAAYARAAAAPSPR</sequence>
<gene>
    <name evidence="5" type="ORF">CLV72_101250</name>
</gene>
<keyword evidence="5" id="KW-0378">Hydrolase</keyword>
<evidence type="ECO:0000256" key="2">
    <source>
        <dbReference type="PIRSR" id="PIRSR637460-2"/>
    </source>
</evidence>
<feature type="active site" description="Nucleophile" evidence="1">
    <location>
        <position position="73"/>
    </location>
</feature>
<dbReference type="GO" id="GO:0004806">
    <property type="term" value="F:triacylglycerol lipase activity"/>
    <property type="evidence" value="ECO:0007669"/>
    <property type="project" value="TreeGrafter"/>
</dbReference>
<reference evidence="5 6" key="1">
    <citation type="submission" date="2018-03" db="EMBL/GenBank/DDBJ databases">
        <title>Genomic Encyclopedia of Archaeal and Bacterial Type Strains, Phase II (KMG-II): from individual species to whole genera.</title>
        <authorList>
            <person name="Goeker M."/>
        </authorList>
    </citation>
    <scope>NUCLEOTIDE SEQUENCE [LARGE SCALE GENOMIC DNA]</scope>
    <source>
        <strain evidence="5 6">DSM 45601</strain>
    </source>
</reference>
<dbReference type="CDD" id="cd01823">
    <property type="entry name" value="SEST_like"/>
    <property type="match status" value="1"/>
</dbReference>
<evidence type="ECO:0000313" key="5">
    <source>
        <dbReference type="EMBL" id="PRY01666.1"/>
    </source>
</evidence>
<dbReference type="Proteomes" id="UP000237846">
    <property type="component" value="Unassembled WGS sequence"/>
</dbReference>
<feature type="active site" evidence="1">
    <location>
        <position position="313"/>
    </location>
</feature>
<keyword evidence="3" id="KW-0812">Transmembrane</keyword>
<dbReference type="InterPro" id="IPR036514">
    <property type="entry name" value="SGNH_hydro_sf"/>
</dbReference>
<keyword evidence="3" id="KW-0472">Membrane</keyword>
<dbReference type="InterPro" id="IPR013830">
    <property type="entry name" value="SGNH_hydro"/>
</dbReference>
<evidence type="ECO:0000256" key="1">
    <source>
        <dbReference type="PIRSR" id="PIRSR637460-1"/>
    </source>
</evidence>
<dbReference type="SUPFAM" id="SSF52266">
    <property type="entry name" value="SGNH hydrolase"/>
    <property type="match status" value="1"/>
</dbReference>
<evidence type="ECO:0000259" key="4">
    <source>
        <dbReference type="Pfam" id="PF13472"/>
    </source>
</evidence>
<dbReference type="InterPro" id="IPR037460">
    <property type="entry name" value="SEST-like"/>
</dbReference>
<feature type="disulfide bond" evidence="2">
    <location>
        <begin position="166"/>
        <end position="178"/>
    </location>
</feature>
<comment type="caution">
    <text evidence="5">The sequence shown here is derived from an EMBL/GenBank/DDBJ whole genome shotgun (WGS) entry which is preliminary data.</text>
</comment>
<keyword evidence="6" id="KW-1185">Reference proteome</keyword>
<protein>
    <submittedName>
        <fullName evidence="5">GDSL-like lipase/acylhydrolase family protein</fullName>
    </submittedName>
</protein>
<proteinExistence type="predicted"/>
<dbReference type="Pfam" id="PF13472">
    <property type="entry name" value="Lipase_GDSL_2"/>
    <property type="match status" value="1"/>
</dbReference>
<dbReference type="PANTHER" id="PTHR37981:SF1">
    <property type="entry name" value="SGNH HYDROLASE-TYPE ESTERASE DOMAIN-CONTAINING PROTEIN"/>
    <property type="match status" value="1"/>
</dbReference>
<feature type="transmembrane region" description="Helical" evidence="3">
    <location>
        <begin position="12"/>
        <end position="31"/>
    </location>
</feature>
<dbReference type="EMBL" id="PVZC01000001">
    <property type="protein sequence ID" value="PRY01666.1"/>
    <property type="molecule type" value="Genomic_DNA"/>
</dbReference>
<dbReference type="AlphaFoldDB" id="A0A2T0QCI8"/>
<feature type="disulfide bond" evidence="2">
    <location>
        <begin position="93"/>
        <end position="119"/>
    </location>
</feature>
<keyword evidence="3" id="KW-1133">Transmembrane helix</keyword>